<accession>A0A0A8XMU2</accession>
<sequence>MRETRPDGDAEWGGLRKVFDIKELLQHGNGDRIPALVGVADGGGAIFVNTADGIYTIDLKSQQTRKVCKSGFYHCVFPYMSFCTPACASGRQPSPVGSRD</sequence>
<evidence type="ECO:0000313" key="1">
    <source>
        <dbReference type="EMBL" id="JAD14311.1"/>
    </source>
</evidence>
<reference evidence="1" key="1">
    <citation type="submission" date="2014-09" db="EMBL/GenBank/DDBJ databases">
        <authorList>
            <person name="Magalhaes I.L.F."/>
            <person name="Oliveira U."/>
            <person name="Santos F.R."/>
            <person name="Vidigal T.H.D.A."/>
            <person name="Brescovit A.D."/>
            <person name="Santos A.J."/>
        </authorList>
    </citation>
    <scope>NUCLEOTIDE SEQUENCE</scope>
    <source>
        <tissue evidence="1">Shoot tissue taken approximately 20 cm above the soil surface</tissue>
    </source>
</reference>
<dbReference type="AlphaFoldDB" id="A0A0A8XMU2"/>
<dbReference type="PANTHER" id="PTHR33186:SF15">
    <property type="entry name" value="OS06G0249850 PROTEIN"/>
    <property type="match status" value="1"/>
</dbReference>
<protein>
    <submittedName>
        <fullName evidence="1">Uncharacterized protein</fullName>
    </submittedName>
</protein>
<dbReference type="EMBL" id="GBRH01283584">
    <property type="protein sequence ID" value="JAD14311.1"/>
    <property type="molecule type" value="Transcribed_RNA"/>
</dbReference>
<dbReference type="PANTHER" id="PTHR33186">
    <property type="entry name" value="OS10G0136150 PROTEIN-RELATED"/>
    <property type="match status" value="1"/>
</dbReference>
<proteinExistence type="predicted"/>
<organism evidence="1">
    <name type="scientific">Arundo donax</name>
    <name type="common">Giant reed</name>
    <name type="synonym">Donax arundinaceus</name>
    <dbReference type="NCBI Taxonomy" id="35708"/>
    <lineage>
        <taxon>Eukaryota</taxon>
        <taxon>Viridiplantae</taxon>
        <taxon>Streptophyta</taxon>
        <taxon>Embryophyta</taxon>
        <taxon>Tracheophyta</taxon>
        <taxon>Spermatophyta</taxon>
        <taxon>Magnoliopsida</taxon>
        <taxon>Liliopsida</taxon>
        <taxon>Poales</taxon>
        <taxon>Poaceae</taxon>
        <taxon>PACMAD clade</taxon>
        <taxon>Arundinoideae</taxon>
        <taxon>Arundineae</taxon>
        <taxon>Arundo</taxon>
    </lineage>
</organism>
<reference evidence="1" key="2">
    <citation type="journal article" date="2015" name="Data Brief">
        <title>Shoot transcriptome of the giant reed, Arundo donax.</title>
        <authorList>
            <person name="Barrero R.A."/>
            <person name="Guerrero F.D."/>
            <person name="Moolhuijzen P."/>
            <person name="Goolsby J.A."/>
            <person name="Tidwell J."/>
            <person name="Bellgard S.E."/>
            <person name="Bellgard M.I."/>
        </authorList>
    </citation>
    <scope>NUCLEOTIDE SEQUENCE</scope>
    <source>
        <tissue evidence="1">Shoot tissue taken approximately 20 cm above the soil surface</tissue>
    </source>
</reference>
<name>A0A0A8XMU2_ARUDO</name>